<dbReference type="Proteomes" id="UP001216057">
    <property type="component" value="Unassembled WGS sequence"/>
</dbReference>
<evidence type="ECO:0000313" key="4">
    <source>
        <dbReference type="Proteomes" id="UP001216057"/>
    </source>
</evidence>
<dbReference type="EMBL" id="JARQTX010000006">
    <property type="protein sequence ID" value="MDG2946083.1"/>
    <property type="molecule type" value="Genomic_DNA"/>
</dbReference>
<reference evidence="3 4" key="1">
    <citation type="submission" date="2023-03" db="EMBL/GenBank/DDBJ databases">
        <title>Classification of Bisgaard taxon 6 and taxon 10 as Exercitatus varius gen. nov., spec. nov.</title>
        <authorList>
            <person name="Christensen H."/>
        </authorList>
    </citation>
    <scope>NUCLEOTIDE SEQUENCE [LARGE SCALE GENOMIC DNA]</scope>
    <source>
        <strain evidence="3 4">23350_01</strain>
    </source>
</reference>
<feature type="transmembrane region" description="Helical" evidence="2">
    <location>
        <begin position="288"/>
        <end position="312"/>
    </location>
</feature>
<evidence type="ECO:0000313" key="3">
    <source>
        <dbReference type="EMBL" id="MDG2946083.1"/>
    </source>
</evidence>
<evidence type="ECO:0000256" key="2">
    <source>
        <dbReference type="SAM" id="Phobius"/>
    </source>
</evidence>
<keyword evidence="1" id="KW-0175">Coiled coil</keyword>
<keyword evidence="2" id="KW-1133">Transmembrane helix</keyword>
<dbReference type="RefSeq" id="WP_317482804.1">
    <property type="nucleotide sequence ID" value="NZ_JARQTO010000001.1"/>
</dbReference>
<sequence>MTQLTTQKSNMVVTALSNIDIPSNILEQVNISELVREIHQSQQDVVSSKDALVNAREEKEKGSFWENWWYNRDDAIKQANENLSMAVGDLSSNSSKLMVVNTAISKVLLEQQSQLEQQQMRLSEQAYKIEKQNYEIAEQQAKLDLANQELAEQQIKINEANKGLMEAKGITQEQALKLVNIVKRTEALEDDFNAKISIFQENFENNVNEINNSNVKLHEKLNNTVKEIEKSLISYIDNKNDKITFELLPNIIQDITSINNQLENIKKSKKIIYDLVAKNSKRYKMFSWLLLILFMMVIILSGISYCLVKGIAVNF</sequence>
<proteinExistence type="predicted"/>
<organism evidence="3 4">
    <name type="scientific">Exercitatus varius</name>
    <dbReference type="NCBI Taxonomy" id="67857"/>
    <lineage>
        <taxon>Bacteria</taxon>
        <taxon>Pseudomonadati</taxon>
        <taxon>Pseudomonadota</taxon>
        <taxon>Gammaproteobacteria</taxon>
        <taxon>Pasteurellales</taxon>
        <taxon>Pasteurellaceae</taxon>
        <taxon>Exercitatus</taxon>
    </lineage>
</organism>
<keyword evidence="2" id="KW-0812">Transmembrane</keyword>
<dbReference type="GeneID" id="93225801"/>
<accession>A0ABT6EU11</accession>
<gene>
    <name evidence="3" type="ORF">P7M32_06530</name>
</gene>
<name>A0ABT6EU11_9PAST</name>
<evidence type="ECO:0000256" key="1">
    <source>
        <dbReference type="SAM" id="Coils"/>
    </source>
</evidence>
<protein>
    <submittedName>
        <fullName evidence="3">Uncharacterized protein</fullName>
    </submittedName>
</protein>
<comment type="caution">
    <text evidence="3">The sequence shown here is derived from an EMBL/GenBank/DDBJ whole genome shotgun (WGS) entry which is preliminary data.</text>
</comment>
<keyword evidence="2" id="KW-0472">Membrane</keyword>
<feature type="coiled-coil region" evidence="1">
    <location>
        <begin position="120"/>
        <end position="163"/>
    </location>
</feature>
<keyword evidence="4" id="KW-1185">Reference proteome</keyword>